<reference evidence="2" key="1">
    <citation type="journal article" date="2025" name="Aquaculture">
        <title>Assessment of the bioflocculant production and safety properties of Metabacillus hrfriensis sp. nov. based on phenotypic and whole-genome sequencing analysis.</title>
        <authorList>
            <person name="Zhang R."/>
            <person name="Zhao Z."/>
            <person name="Luo L."/>
            <person name="Wang S."/>
            <person name="Guo K."/>
            <person name="Xu W."/>
        </authorList>
    </citation>
    <scope>NUCLEOTIDE SEQUENCE [LARGE SCALE GENOMIC DNA]</scope>
    <source>
        <strain evidence="2">CT-WN-B3</strain>
    </source>
</reference>
<protein>
    <submittedName>
        <fullName evidence="1">Uncharacterized protein</fullName>
    </submittedName>
</protein>
<dbReference type="EMBL" id="CP126116">
    <property type="protein sequence ID" value="WHZ55616.1"/>
    <property type="molecule type" value="Genomic_DNA"/>
</dbReference>
<accession>A0ACD4R5A6</accession>
<name>A0ACD4R5A6_9BACI</name>
<proteinExistence type="predicted"/>
<evidence type="ECO:0000313" key="1">
    <source>
        <dbReference type="EMBL" id="WHZ55616.1"/>
    </source>
</evidence>
<organism evidence="1 2">
    <name type="scientific">Metabacillus hrfriensis</name>
    <dbReference type="NCBI Taxonomy" id="3048891"/>
    <lineage>
        <taxon>Bacteria</taxon>
        <taxon>Bacillati</taxon>
        <taxon>Bacillota</taxon>
        <taxon>Bacilli</taxon>
        <taxon>Bacillales</taxon>
        <taxon>Bacillaceae</taxon>
        <taxon>Metabacillus</taxon>
    </lineage>
</organism>
<keyword evidence="2" id="KW-1185">Reference proteome</keyword>
<sequence>MLKKTIKAYIENEIANHPENLSIGIYKAEKEYAEAHSLVPEQVTLEELKALSRFMHSYVERVDKETEELIAVEKPSDFLQEKVSFLKTNQKEFVYLESEWFDIIKIDGLTLEHDDVFGSYKGLLGLKQKKAAGSSIREWLNEKANGESTKFQLLFNDKDGLWDVNFDCDLIDGFHENLSLNAAFELIYDFLFQLVNELDRKGQ</sequence>
<evidence type="ECO:0000313" key="2">
    <source>
        <dbReference type="Proteomes" id="UP001226091"/>
    </source>
</evidence>
<gene>
    <name evidence="1" type="ORF">QLQ22_12835</name>
</gene>
<dbReference type="Proteomes" id="UP001226091">
    <property type="component" value="Chromosome"/>
</dbReference>